<evidence type="ECO:0000313" key="2">
    <source>
        <dbReference type="Proteomes" id="UP000191024"/>
    </source>
</evidence>
<reference evidence="1 2" key="1">
    <citation type="submission" date="2016-03" db="EMBL/GenBank/DDBJ databases">
        <authorList>
            <person name="Devillers H."/>
        </authorList>
    </citation>
    <scope>NUCLEOTIDE SEQUENCE [LARGE SCALE GENOMIC DNA]</scope>
    <source>
        <strain evidence="1">CBS 11717</strain>
    </source>
</reference>
<name>A0A1G4K728_9SACH</name>
<protein>
    <submittedName>
        <fullName evidence="1">LAMI_0G00452g1_1</fullName>
    </submittedName>
</protein>
<dbReference type="STRING" id="1230905.A0A1G4K728"/>
<organism evidence="1 2">
    <name type="scientific">Lachancea mirantina</name>
    <dbReference type="NCBI Taxonomy" id="1230905"/>
    <lineage>
        <taxon>Eukaryota</taxon>
        <taxon>Fungi</taxon>
        <taxon>Dikarya</taxon>
        <taxon>Ascomycota</taxon>
        <taxon>Saccharomycotina</taxon>
        <taxon>Saccharomycetes</taxon>
        <taxon>Saccharomycetales</taxon>
        <taxon>Saccharomycetaceae</taxon>
        <taxon>Lachancea</taxon>
    </lineage>
</organism>
<proteinExistence type="predicted"/>
<sequence>MHIERRILSSYFLRPGRLKRVIYCHKYRIRAYSGSDQEGRNLELLKSWTQTSSCDGASGNQKSIARKKNEAKLREIGQINCVRDADFLNFWKQVFVAAPLSVADQVVEMRQSKNVVFILEDLLVLLEQLQSLERFRDIDMIYRAYEGNLPELAKSCSAQAYSRFLGLILRAEFGLRNFQTFERLFSHYIKQPYLESAIVELGLLAFVKSKNFPLAKEFYNQILKNQETFPITSSGFHKFAFEIFKTSDLNAMKAVLNLWLENARQSQLLPQKRTMMLFHQLSLRYGDKQAFEALIKRNELKSLQYADSLEYKFCNFCHAVHSHQLTDKEMIVQKMDSFIDQIEGTGGNNFYYRMLQIAVAADDFQLINHIMSHVSRDTSVSLNEEYHKYIAHIFVKRGQLRALIDYFLHAVRPLKGGHLTKVFVEQLWSCALQNYPMLSKEFTNDLRLLLNKPIYLKQYYWLEHVLWTKMISDLRTKTTKEYGKNSRLALDDGFDEPRLLRKVEQHFKEGDFLSVRATIQERVILGVKPHFVVFYSLLKLALKYSVSTGEWIDDLLRRSHFNIPLKVDILWLRQNVFHTYRELSRTHVASASHSDAFLVATTKVREFEEKHKDALNFQNYLQLVSILLGLKDHSGAVQLLNSSKKKINKSDARELNMFYSTALRTYARSRDIDGYLRSLQNWNSDTNASLVTPANIRSCKGFFKYLKAHSDPTVPETRNRLSAILAEQKTLLTRFVGLKFNGLNDMRLLVRFLKEWADADVQLKGYKGVKKKVCPPDTQAP</sequence>
<keyword evidence="2" id="KW-1185">Reference proteome</keyword>
<dbReference type="AlphaFoldDB" id="A0A1G4K728"/>
<accession>A0A1G4K728</accession>
<dbReference type="OrthoDB" id="4061518at2759"/>
<evidence type="ECO:0000313" key="1">
    <source>
        <dbReference type="EMBL" id="SCU99732.1"/>
    </source>
</evidence>
<dbReference type="Proteomes" id="UP000191024">
    <property type="component" value="Chromosome G"/>
</dbReference>
<gene>
    <name evidence="1" type="ORF">LAMI_0G00452G</name>
</gene>
<dbReference type="EMBL" id="LT598469">
    <property type="protein sequence ID" value="SCU99732.1"/>
    <property type="molecule type" value="Genomic_DNA"/>
</dbReference>